<keyword evidence="2" id="KW-0675">Receptor</keyword>
<dbReference type="Gene3D" id="2.130.10.30">
    <property type="entry name" value="Regulator of chromosome condensation 1/beta-lactamase-inhibitor protein II"/>
    <property type="match status" value="5"/>
</dbReference>
<proteinExistence type="predicted"/>
<dbReference type="InterPro" id="IPR009091">
    <property type="entry name" value="RCC1/BLIP-II"/>
</dbReference>
<evidence type="ECO:0000256" key="1">
    <source>
        <dbReference type="PROSITE-ProRule" id="PRU00235"/>
    </source>
</evidence>
<sequence length="1400" mass="147899">MALRLLEDTHHYVTPQDVYNLLLLGHHVRRTDWAQRVLPFLGWRLLRASPVAAGGFGTCAINQAGQLVCFGKDQDLGPVVAVAAGNVHTCAVKASGELVCFGRNEYGECDVPPDLGPVVAVAAGSKHTCAVKASGELVCFGNNEYGACDVPPDLGPVVAVAAGRAHTCAVKASGELACFGSKQNRRCDVPRDLGAVVAVAAGSGHTCAVKASGELVCFGDNHYGQCDVPLDLGPVVAVAAGWYHTCAVKASGELVCFGGNHYGQCDVPAALGPVVAVAAREGRTCAVKASGELVCFGANHFGQCDVPPGFKVRLAPQSIGTPAPDPTQEVLQHVHHSEPAADISEEESAAIVAEQETSWIEHNIGSGWHGDELQPRMSAGLTRVVHLTLRRSHRQLDEDLEHSVALQLCRQALLDAGLDWRLQPSGAKIFMEPVCFRAIRSHLSTMRLRPCDIFVAEHLEEDVRRVIRQIPSSLCVFPRSSQNMAFTDPYRGVALVSRSFWHIPAASLLNPASVSQSTTEARTRQGYHGTNPRSLHIVQLVFATAPWSDLLLASSKGTIGGGMAVKAELALLGADVAPLEDELGKDGAPVTSAGCAGGAKLERLAGNMALRLLADSNHYVTPQDVYNLLLLGHHVRRTDWAKHVLPFLGWRPLRAIAVATRHRATYAISEAGQPVCFGANGDALPPDLGPVVAVAAGAWYTCAVKASGALVCIGSNQFGQCDVPPNLGPVVAVAAGDFHTCAVKASGELVCFGCNVLGQCNVPPDLGPVVAVAAGACHTCAVKASGELVCFGGNHYGQCDVPADLGPVVAVAAREGRTCAVKASGELVCFGDDDDGQCDAPPGFKVRLAPQSIATPTPDPAREVLQPVYHSEPAADISQEESAAIVAEQEASWIEHNIGSGWHCDELQPRIPAGLTRVVHLTLSRSHRQLHADLAESPVLQPCRQALEAEGFGWQLEPSGAKIFMEPVCFRAVRSHLSTMRLRPCDIFVAENLEEEVMRVICSLPYTALAPSREAPGASPLRTKMGKWSWSDFLNSPSSAQQRNRTWAEGSMAKLALLSKAGELRGPMELLRLHNPHGGLRLRVFGRDLYHLCWLCAHRHRRGQTLPYNVAGTVLRFLTVLYECGSECQSRVAATSRRTYAIDSNRELVRFGVAGDDGVPSGLVGPLSCIAVGLSHVCLLKESGELLCHSPYGATVPPNLDLGPAVAVTAGFYHTCVLKASGELVCFGSHGPSCNVPPGLGRVIAVAAGQHHTCAVRANGELVCFGGNQRGQCDVPADLGPVSSVAAGLSFTCAVTAHGELVCFGSNSHGQCDVPPDLGPVSAVAAGYVHTCAVKSTGQLVCFGGNDYGQCDVPADLDPVVAVAAGPHHTCAVTDRGMLVCFGDNQFRQCEIPASIRLRV</sequence>
<dbReference type="EMBL" id="LSRX01000644">
    <property type="protein sequence ID" value="OLP91892.1"/>
    <property type="molecule type" value="Genomic_DNA"/>
</dbReference>
<dbReference type="GO" id="GO:0005737">
    <property type="term" value="C:cytoplasm"/>
    <property type="evidence" value="ECO:0007669"/>
    <property type="project" value="TreeGrafter"/>
</dbReference>
<name>A0A1Q9D9L4_SYMMI</name>
<evidence type="ECO:0000313" key="3">
    <source>
        <dbReference type="Proteomes" id="UP000186817"/>
    </source>
</evidence>
<dbReference type="GO" id="GO:0005085">
    <property type="term" value="F:guanyl-nucleotide exchange factor activity"/>
    <property type="evidence" value="ECO:0007669"/>
    <property type="project" value="TreeGrafter"/>
</dbReference>
<feature type="repeat" description="RCC1" evidence="1">
    <location>
        <begin position="96"/>
        <end position="134"/>
    </location>
</feature>
<evidence type="ECO:0000313" key="2">
    <source>
        <dbReference type="EMBL" id="OLP91892.1"/>
    </source>
</evidence>
<keyword evidence="3" id="KW-1185">Reference proteome</keyword>
<dbReference type="PANTHER" id="PTHR45982:SF1">
    <property type="entry name" value="REGULATOR OF CHROMOSOME CONDENSATION"/>
    <property type="match status" value="1"/>
</dbReference>
<accession>A0A1Q9D9L4</accession>
<feature type="repeat" description="RCC1" evidence="1">
    <location>
        <begin position="1338"/>
        <end position="1376"/>
    </location>
</feature>
<dbReference type="Proteomes" id="UP000186817">
    <property type="component" value="Unassembled WGS sequence"/>
</dbReference>
<feature type="repeat" description="RCC1" evidence="1">
    <location>
        <begin position="213"/>
        <end position="251"/>
    </location>
</feature>
<protein>
    <submittedName>
        <fullName evidence="2">Ultraviolet-B receptor UVR8</fullName>
    </submittedName>
</protein>
<dbReference type="Pfam" id="PF13540">
    <property type="entry name" value="RCC1_2"/>
    <property type="match status" value="13"/>
</dbReference>
<dbReference type="OrthoDB" id="61110at2759"/>
<dbReference type="InterPro" id="IPR051553">
    <property type="entry name" value="Ran_GTPase-activating"/>
</dbReference>
<gene>
    <name evidence="2" type="primary">UVR8</name>
    <name evidence="2" type="ORF">AK812_SmicGene26347</name>
</gene>
<dbReference type="SUPFAM" id="SSF50985">
    <property type="entry name" value="RCC1/BLIP-II"/>
    <property type="match status" value="3"/>
</dbReference>
<comment type="caution">
    <text evidence="2">The sequence shown here is derived from an EMBL/GenBank/DDBJ whole genome shotgun (WGS) entry which is preliminary data.</text>
</comment>
<dbReference type="InterPro" id="IPR000408">
    <property type="entry name" value="Reg_chr_condens"/>
</dbReference>
<reference evidence="2 3" key="1">
    <citation type="submission" date="2016-02" db="EMBL/GenBank/DDBJ databases">
        <title>Genome analysis of coral dinoflagellate symbionts highlights evolutionary adaptations to a symbiotic lifestyle.</title>
        <authorList>
            <person name="Aranda M."/>
            <person name="Li Y."/>
            <person name="Liew Y.J."/>
            <person name="Baumgarten S."/>
            <person name="Simakov O."/>
            <person name="Wilson M."/>
            <person name="Piel J."/>
            <person name="Ashoor H."/>
            <person name="Bougouffa S."/>
            <person name="Bajic V.B."/>
            <person name="Ryu T."/>
            <person name="Ravasi T."/>
            <person name="Bayer T."/>
            <person name="Micklem G."/>
            <person name="Kim H."/>
            <person name="Bhak J."/>
            <person name="Lajeunesse T.C."/>
            <person name="Voolstra C.R."/>
        </authorList>
    </citation>
    <scope>NUCLEOTIDE SEQUENCE [LARGE SCALE GENOMIC DNA]</scope>
    <source>
        <strain evidence="2 3">CCMP2467</strain>
    </source>
</reference>
<organism evidence="2 3">
    <name type="scientific">Symbiodinium microadriaticum</name>
    <name type="common">Dinoflagellate</name>
    <name type="synonym">Zooxanthella microadriatica</name>
    <dbReference type="NCBI Taxonomy" id="2951"/>
    <lineage>
        <taxon>Eukaryota</taxon>
        <taxon>Sar</taxon>
        <taxon>Alveolata</taxon>
        <taxon>Dinophyceae</taxon>
        <taxon>Suessiales</taxon>
        <taxon>Symbiodiniaceae</taxon>
        <taxon>Symbiodinium</taxon>
    </lineage>
</organism>
<dbReference type="PANTHER" id="PTHR45982">
    <property type="entry name" value="REGULATOR OF CHROMOSOME CONDENSATION"/>
    <property type="match status" value="1"/>
</dbReference>
<dbReference type="PROSITE" id="PS50012">
    <property type="entry name" value="RCC1_3"/>
    <property type="match status" value="3"/>
</dbReference>